<accession>F8FDR9</accession>
<dbReference type="PIRSF" id="PIRSF005572">
    <property type="entry name" value="NifS"/>
    <property type="match status" value="1"/>
</dbReference>
<dbReference type="Gene3D" id="3.90.1150.10">
    <property type="entry name" value="Aspartate Aminotransferase, domain 1"/>
    <property type="match status" value="1"/>
</dbReference>
<dbReference type="Gene3D" id="3.40.640.10">
    <property type="entry name" value="Type I PLP-dependent aspartate aminotransferase-like (Major domain)"/>
    <property type="match status" value="1"/>
</dbReference>
<dbReference type="AlphaFoldDB" id="F8FDR9"/>
<name>F8FDR9_PAEMK</name>
<dbReference type="EMBL" id="CP002869">
    <property type="protein sequence ID" value="AEI42634.1"/>
    <property type="molecule type" value="Genomic_DNA"/>
</dbReference>
<keyword evidence="5" id="KW-0408">Iron</keyword>
<keyword evidence="6" id="KW-0411">Iron-sulfur</keyword>
<evidence type="ECO:0000256" key="1">
    <source>
        <dbReference type="ARBA" id="ARBA00001933"/>
    </source>
</evidence>
<dbReference type="FunFam" id="3.40.640.10:FF:000084">
    <property type="entry name" value="IscS-like cysteine desulfurase"/>
    <property type="match status" value="1"/>
</dbReference>
<dbReference type="Pfam" id="PF00266">
    <property type="entry name" value="Aminotran_5"/>
    <property type="match status" value="1"/>
</dbReference>
<evidence type="ECO:0000256" key="6">
    <source>
        <dbReference type="ARBA" id="ARBA00023014"/>
    </source>
</evidence>
<feature type="domain" description="Aminotransferase class V" evidence="8">
    <location>
        <begin position="4"/>
        <end position="368"/>
    </location>
</feature>
<keyword evidence="3" id="KW-0479">Metal-binding</keyword>
<dbReference type="InterPro" id="IPR000192">
    <property type="entry name" value="Aminotrans_V_dom"/>
</dbReference>
<dbReference type="KEGG" id="pms:KNP414_04101"/>
<evidence type="ECO:0000313" key="9">
    <source>
        <dbReference type="EMBL" id="AEI42634.1"/>
    </source>
</evidence>
<evidence type="ECO:0000259" key="8">
    <source>
        <dbReference type="Pfam" id="PF00266"/>
    </source>
</evidence>
<dbReference type="NCBIfam" id="NF002806">
    <property type="entry name" value="PRK02948.1"/>
    <property type="match status" value="1"/>
</dbReference>
<dbReference type="HOGENOM" id="CLU_003433_0_2_9"/>
<evidence type="ECO:0000256" key="3">
    <source>
        <dbReference type="ARBA" id="ARBA00022723"/>
    </source>
</evidence>
<dbReference type="InterPro" id="IPR016454">
    <property type="entry name" value="Cysteine_dSase"/>
</dbReference>
<proteinExistence type="inferred from homology"/>
<keyword evidence="4" id="KW-0663">Pyridoxal phosphate</keyword>
<evidence type="ECO:0000313" key="10">
    <source>
        <dbReference type="Proteomes" id="UP000006620"/>
    </source>
</evidence>
<reference evidence="10" key="1">
    <citation type="submission" date="2011-06" db="EMBL/GenBank/DDBJ databases">
        <title>Complete genome sequence of Paenibacillus mucilaginosus KNP414.</title>
        <authorList>
            <person name="Wang J."/>
            <person name="Hu S."/>
            <person name="Hu X."/>
            <person name="Zhang B."/>
            <person name="Dong D."/>
            <person name="Zhang S."/>
            <person name="Zhao K."/>
            <person name="Wu D."/>
        </authorList>
    </citation>
    <scope>NUCLEOTIDE SEQUENCE [LARGE SCALE GENOMIC DNA]</scope>
    <source>
        <strain evidence="10">KNP414</strain>
    </source>
</reference>
<dbReference type="PANTHER" id="PTHR11601">
    <property type="entry name" value="CYSTEINE DESULFURYLASE FAMILY MEMBER"/>
    <property type="match status" value="1"/>
</dbReference>
<evidence type="ECO:0000256" key="4">
    <source>
        <dbReference type="ARBA" id="ARBA00022898"/>
    </source>
</evidence>
<dbReference type="InterPro" id="IPR015421">
    <property type="entry name" value="PyrdxlP-dep_Trfase_major"/>
</dbReference>
<dbReference type="GO" id="GO:0031071">
    <property type="term" value="F:cysteine desulfurase activity"/>
    <property type="evidence" value="ECO:0007669"/>
    <property type="project" value="UniProtKB-ARBA"/>
</dbReference>
<protein>
    <submittedName>
        <fullName evidence="9">Cysteine desulfurase</fullName>
    </submittedName>
</protein>
<dbReference type="SUPFAM" id="SSF53383">
    <property type="entry name" value="PLP-dependent transferases"/>
    <property type="match status" value="1"/>
</dbReference>
<dbReference type="GO" id="GO:0051536">
    <property type="term" value="F:iron-sulfur cluster binding"/>
    <property type="evidence" value="ECO:0007669"/>
    <property type="project" value="UniProtKB-KW"/>
</dbReference>
<comment type="cofactor">
    <cofactor evidence="1 7">
        <name>pyridoxal 5'-phosphate</name>
        <dbReference type="ChEBI" id="CHEBI:597326"/>
    </cofactor>
</comment>
<sequence length="392" mass="42482">MKLIYMDYAATTPMDEEVIGAMTQVMRSHYGNPSSLHRVGVEAEKLVQRSRVTIAAAVGVLSSEIRFTSGGTESNNLAILGAARRYRSRGTHLITTQVEHASVYEAFRLLEGEGFRVTYLGVDETGAVRLDELEAALTEDTILVSVMAVNNEMGRIQPIEEIGRLLKSRPRTLFHVDAVQAVGKLPLQPKGWGIDLLSAAAHKLHGPKGTGFLYCREGVELQPLLAGGGQEDGLRPGTENVPALVGMAKAVRLAVERQEAFAAHTSSLRRKLVERIGTLEALRYNGSRQSGEMAPHIVHFSYPGMKSEVLVYALEQQGVCVSARSACSSGTERPSRVLEAMGAPYAAAVSGVRLSFSLRETAEDIERVCEALTRVARELGSVTAEPQKGRRS</sequence>
<dbReference type="Gene3D" id="1.10.260.50">
    <property type="match status" value="1"/>
</dbReference>
<evidence type="ECO:0000256" key="2">
    <source>
        <dbReference type="ARBA" id="ARBA00006490"/>
    </source>
</evidence>
<reference evidence="9 10" key="2">
    <citation type="journal article" date="2013" name="Genome Announc.">
        <title>Genome Sequence of Growth-Improving Paenibacillus mucilaginosus Strain KNP414.</title>
        <authorList>
            <person name="Lu J.J."/>
            <person name="Wang J.F."/>
            <person name="Hu X.F."/>
        </authorList>
    </citation>
    <scope>NUCLEOTIDE SEQUENCE [LARGE SCALE GENOMIC DNA]</scope>
    <source>
        <strain evidence="9 10">KNP414</strain>
    </source>
</reference>
<dbReference type="InterPro" id="IPR020578">
    <property type="entry name" value="Aminotrans_V_PyrdxlP_BS"/>
</dbReference>
<dbReference type="PATRIC" id="fig|1036673.3.peg.3776"/>
<comment type="similarity">
    <text evidence="2">Belongs to the class-V pyridoxal-phosphate-dependent aminotransferase family. NifS/IscS subfamily.</text>
</comment>
<evidence type="ECO:0000256" key="7">
    <source>
        <dbReference type="RuleBase" id="RU004504"/>
    </source>
</evidence>
<dbReference type="InterPro" id="IPR015424">
    <property type="entry name" value="PyrdxlP-dep_Trfase"/>
</dbReference>
<dbReference type="GO" id="GO:0046872">
    <property type="term" value="F:metal ion binding"/>
    <property type="evidence" value="ECO:0007669"/>
    <property type="project" value="UniProtKB-KW"/>
</dbReference>
<organism evidence="9 10">
    <name type="scientific">Paenibacillus mucilaginosus (strain KNP414)</name>
    <dbReference type="NCBI Taxonomy" id="1036673"/>
    <lineage>
        <taxon>Bacteria</taxon>
        <taxon>Bacillati</taxon>
        <taxon>Bacillota</taxon>
        <taxon>Bacilli</taxon>
        <taxon>Bacillales</taxon>
        <taxon>Paenibacillaceae</taxon>
        <taxon>Paenibacillus</taxon>
    </lineage>
</organism>
<dbReference type="InterPro" id="IPR015422">
    <property type="entry name" value="PyrdxlP-dep_Trfase_small"/>
</dbReference>
<dbReference type="PANTHER" id="PTHR11601:SF50">
    <property type="entry name" value="CYSTEINE DESULFURASE ISCS 2-RELATED"/>
    <property type="match status" value="1"/>
</dbReference>
<gene>
    <name evidence="9" type="ordered locus">KNP414_04101</name>
</gene>
<evidence type="ECO:0000256" key="5">
    <source>
        <dbReference type="ARBA" id="ARBA00023004"/>
    </source>
</evidence>
<dbReference type="Proteomes" id="UP000006620">
    <property type="component" value="Chromosome"/>
</dbReference>
<dbReference type="PROSITE" id="PS00595">
    <property type="entry name" value="AA_TRANSFER_CLASS_5"/>
    <property type="match status" value="1"/>
</dbReference>